<feature type="region of interest" description="Disordered" evidence="1">
    <location>
        <begin position="39"/>
        <end position="84"/>
    </location>
</feature>
<feature type="compositionally biased region" description="Low complexity" evidence="1">
    <location>
        <begin position="68"/>
        <end position="84"/>
    </location>
</feature>
<evidence type="ECO:0000313" key="2">
    <source>
        <dbReference type="EMBL" id="CAI9158635.1"/>
    </source>
</evidence>
<reference evidence="2" key="1">
    <citation type="submission" date="2023-04" db="EMBL/GenBank/DDBJ databases">
        <authorList>
            <consortium name="ELIXIR-Norway"/>
        </authorList>
    </citation>
    <scope>NUCLEOTIDE SEQUENCE [LARGE SCALE GENOMIC DNA]</scope>
</reference>
<evidence type="ECO:0000256" key="1">
    <source>
        <dbReference type="SAM" id="MobiDB-lite"/>
    </source>
</evidence>
<evidence type="ECO:0000313" key="3">
    <source>
        <dbReference type="Proteomes" id="UP001176941"/>
    </source>
</evidence>
<sequence>MGRIVSPPGTTLHCSGLAAAVRLLAPLAPQPWRCGWSERAARDPVCPGRRAQGLAERRPAPRRPTTLHSAPAGHSAASASNLPG</sequence>
<gene>
    <name evidence="2" type="ORF">MRATA1EN1_LOCUS7597</name>
</gene>
<organism evidence="2 3">
    <name type="scientific">Rangifer tarandus platyrhynchus</name>
    <name type="common">Svalbard reindeer</name>
    <dbReference type="NCBI Taxonomy" id="3082113"/>
    <lineage>
        <taxon>Eukaryota</taxon>
        <taxon>Metazoa</taxon>
        <taxon>Chordata</taxon>
        <taxon>Craniata</taxon>
        <taxon>Vertebrata</taxon>
        <taxon>Euteleostomi</taxon>
        <taxon>Mammalia</taxon>
        <taxon>Eutheria</taxon>
        <taxon>Laurasiatheria</taxon>
        <taxon>Artiodactyla</taxon>
        <taxon>Ruminantia</taxon>
        <taxon>Pecora</taxon>
        <taxon>Cervidae</taxon>
        <taxon>Odocoileinae</taxon>
        <taxon>Rangifer</taxon>
    </lineage>
</organism>
<keyword evidence="3" id="KW-1185">Reference proteome</keyword>
<protein>
    <submittedName>
        <fullName evidence="2">Uncharacterized protein</fullName>
    </submittedName>
</protein>
<accession>A0ABN8YAS7</accession>
<name>A0ABN8YAS7_RANTA</name>
<dbReference type="EMBL" id="OX459953">
    <property type="protein sequence ID" value="CAI9158635.1"/>
    <property type="molecule type" value="Genomic_DNA"/>
</dbReference>
<proteinExistence type="predicted"/>
<dbReference type="Proteomes" id="UP001176941">
    <property type="component" value="Chromosome 17"/>
</dbReference>